<accession>W7TTC7</accession>
<protein>
    <submittedName>
        <fullName evidence="2">Uncharacterized protein</fullName>
    </submittedName>
</protein>
<comment type="caution">
    <text evidence="2">The sequence shown here is derived from an EMBL/GenBank/DDBJ whole genome shotgun (WGS) entry which is preliminary data.</text>
</comment>
<dbReference type="OrthoDB" id="10628749at2759"/>
<evidence type="ECO:0000313" key="3">
    <source>
        <dbReference type="Proteomes" id="UP000019335"/>
    </source>
</evidence>
<feature type="compositionally biased region" description="Polar residues" evidence="1">
    <location>
        <begin position="191"/>
        <end position="200"/>
    </location>
</feature>
<reference evidence="2 3" key="1">
    <citation type="journal article" date="2014" name="Mol. Plant">
        <title>Chromosome Scale Genome Assembly and Transcriptome Profiling of Nannochloropsis gaditana in Nitrogen Depletion.</title>
        <authorList>
            <person name="Corteggiani Carpinelli E."/>
            <person name="Telatin A."/>
            <person name="Vitulo N."/>
            <person name="Forcato C."/>
            <person name="D'Angelo M."/>
            <person name="Schiavon R."/>
            <person name="Vezzi A."/>
            <person name="Giacometti G.M."/>
            <person name="Morosinotto T."/>
            <person name="Valle G."/>
        </authorList>
    </citation>
    <scope>NUCLEOTIDE SEQUENCE [LARGE SCALE GENOMIC DNA]</scope>
    <source>
        <strain evidence="2 3">B-31</strain>
    </source>
</reference>
<dbReference type="EMBL" id="AZIL01001434">
    <property type="protein sequence ID" value="EWM23831.1"/>
    <property type="molecule type" value="Genomic_DNA"/>
</dbReference>
<dbReference type="AlphaFoldDB" id="W7TTC7"/>
<keyword evidence="3" id="KW-1185">Reference proteome</keyword>
<evidence type="ECO:0000313" key="2">
    <source>
        <dbReference type="EMBL" id="EWM23831.1"/>
    </source>
</evidence>
<feature type="compositionally biased region" description="Low complexity" evidence="1">
    <location>
        <begin position="208"/>
        <end position="220"/>
    </location>
</feature>
<name>W7TTC7_9STRA</name>
<proteinExistence type="predicted"/>
<organism evidence="2 3">
    <name type="scientific">Nannochloropsis gaditana</name>
    <dbReference type="NCBI Taxonomy" id="72520"/>
    <lineage>
        <taxon>Eukaryota</taxon>
        <taxon>Sar</taxon>
        <taxon>Stramenopiles</taxon>
        <taxon>Ochrophyta</taxon>
        <taxon>Eustigmatophyceae</taxon>
        <taxon>Eustigmatales</taxon>
        <taxon>Monodopsidaceae</taxon>
        <taxon>Nannochloropsis</taxon>
    </lineage>
</organism>
<gene>
    <name evidence="2" type="ORF">Naga_100362g1</name>
</gene>
<evidence type="ECO:0000256" key="1">
    <source>
        <dbReference type="SAM" id="MobiDB-lite"/>
    </source>
</evidence>
<dbReference type="Proteomes" id="UP000019335">
    <property type="component" value="Chromosome 15"/>
</dbReference>
<feature type="region of interest" description="Disordered" evidence="1">
    <location>
        <begin position="188"/>
        <end position="249"/>
    </location>
</feature>
<sequence>MPLFTEYQGSRSRKVGRLLNFLLITAKGPNVRKAFPDKFYHFDAMEITFKITEGTAVALAGVQAFRVRGLHHQLSVEQRHSPLGMLRHEVKIIRGSHDRKMTSRLSNKRRRRGPCPLVVMGLQLLIWSLPSTPAFMTSHCPLPASPSQLFSKNAMRLLPPEISQPQMLLHAPSRPSIPKLVLMAASAPSLAPQTPQSQLAGSEPVSPPAKASSPPRLALPRGGGSGAVLRPGTAMSAKRSTRYGPGGAQFLPCHGLAGGPYS</sequence>